<proteinExistence type="predicted"/>
<organism evidence="3 4">
    <name type="scientific">Streptomyces noursei</name>
    <name type="common">Streptomyces albulus</name>
    <dbReference type="NCBI Taxonomy" id="1971"/>
    <lineage>
        <taxon>Bacteria</taxon>
        <taxon>Bacillati</taxon>
        <taxon>Actinomycetota</taxon>
        <taxon>Actinomycetes</taxon>
        <taxon>Kitasatosporales</taxon>
        <taxon>Streptomycetaceae</taxon>
        <taxon>Streptomyces</taxon>
    </lineage>
</organism>
<dbReference type="PANTHER" id="PTHR42902">
    <property type="entry name" value="MALATE SYNTHASE"/>
    <property type="match status" value="1"/>
</dbReference>
<dbReference type="AlphaFoldDB" id="A0A401QRE4"/>
<dbReference type="InterPro" id="IPR006252">
    <property type="entry name" value="Malate_synthA"/>
</dbReference>
<sequence length="86" mass="9716">MRTNISVSLRYYAAWLRGQGAVALDGLMEDAATAEIARVQIWQWLRHRVIDRRTVERVLDEEAPRSGPSTRGRPSTTFARSSSGTR</sequence>
<dbReference type="EMBL" id="BHXC01000004">
    <property type="protein sequence ID" value="GCB87987.1"/>
    <property type="molecule type" value="Genomic_DNA"/>
</dbReference>
<gene>
    <name evidence="3" type="ORF">SALB_00656</name>
</gene>
<protein>
    <submittedName>
        <fullName evidence="3">Malate synthase</fullName>
    </submittedName>
</protein>
<dbReference type="Gene3D" id="1.20.1220.12">
    <property type="entry name" value="Malate synthase, domain III"/>
    <property type="match status" value="1"/>
</dbReference>
<dbReference type="GO" id="GO:0006097">
    <property type="term" value="P:glyoxylate cycle"/>
    <property type="evidence" value="ECO:0007669"/>
    <property type="project" value="InterPro"/>
</dbReference>
<evidence type="ECO:0000313" key="4">
    <source>
        <dbReference type="Proteomes" id="UP000288351"/>
    </source>
</evidence>
<feature type="compositionally biased region" description="Polar residues" evidence="1">
    <location>
        <begin position="67"/>
        <end position="86"/>
    </location>
</feature>
<name>A0A401QRE4_STRNR</name>
<comment type="caution">
    <text evidence="3">The sequence shown here is derived from an EMBL/GenBank/DDBJ whole genome shotgun (WGS) entry which is preliminary data.</text>
</comment>
<reference evidence="3 4" key="1">
    <citation type="journal article" date="2019" name="Microbiol. Resour. Announc.">
        <title>Draft Genome Sequence of the Most Traditional epsilon-Poly-l-Lysine Producer, Streptomyces albulus NBRC14147.</title>
        <authorList>
            <person name="Yamanaka K."/>
            <person name="Hamano Y."/>
        </authorList>
    </citation>
    <scope>NUCLEOTIDE SEQUENCE [LARGE SCALE GENOMIC DNA]</scope>
    <source>
        <strain evidence="3 4">NBRC 14147</strain>
    </source>
</reference>
<feature type="region of interest" description="Disordered" evidence="1">
    <location>
        <begin position="61"/>
        <end position="86"/>
    </location>
</feature>
<dbReference type="Proteomes" id="UP000288351">
    <property type="component" value="Unassembled WGS sequence"/>
</dbReference>
<dbReference type="Pfam" id="PF20659">
    <property type="entry name" value="MS_C"/>
    <property type="match status" value="1"/>
</dbReference>
<accession>A0A401QRE4</accession>
<dbReference type="FunFam" id="1.20.1220.12:FF:000001">
    <property type="entry name" value="Malate synthase"/>
    <property type="match status" value="1"/>
</dbReference>
<dbReference type="InterPro" id="IPR011076">
    <property type="entry name" value="Malate_synth_sf"/>
</dbReference>
<dbReference type="InterPro" id="IPR044856">
    <property type="entry name" value="Malate_synth_C_sf"/>
</dbReference>
<dbReference type="GO" id="GO:0004474">
    <property type="term" value="F:malate synthase activity"/>
    <property type="evidence" value="ECO:0007669"/>
    <property type="project" value="InterPro"/>
</dbReference>
<evidence type="ECO:0000259" key="2">
    <source>
        <dbReference type="Pfam" id="PF20659"/>
    </source>
</evidence>
<dbReference type="PANTHER" id="PTHR42902:SF1">
    <property type="entry name" value="MALATE SYNTHASE 1-RELATED"/>
    <property type="match status" value="1"/>
</dbReference>
<dbReference type="InterPro" id="IPR048355">
    <property type="entry name" value="MS_C"/>
</dbReference>
<dbReference type="SUPFAM" id="SSF51645">
    <property type="entry name" value="Malate synthase G"/>
    <property type="match status" value="1"/>
</dbReference>
<dbReference type="RefSeq" id="WP_335930325.1">
    <property type="nucleotide sequence ID" value="NZ_BHXC01000004.1"/>
</dbReference>
<evidence type="ECO:0000256" key="1">
    <source>
        <dbReference type="SAM" id="MobiDB-lite"/>
    </source>
</evidence>
<evidence type="ECO:0000313" key="3">
    <source>
        <dbReference type="EMBL" id="GCB87987.1"/>
    </source>
</evidence>
<feature type="domain" description="Malate synthase C-terminal" evidence="2">
    <location>
        <begin position="1"/>
        <end position="58"/>
    </location>
</feature>
<dbReference type="GO" id="GO:0005737">
    <property type="term" value="C:cytoplasm"/>
    <property type="evidence" value="ECO:0007669"/>
    <property type="project" value="TreeGrafter"/>
</dbReference>